<dbReference type="InterPro" id="IPR038731">
    <property type="entry name" value="RgtA/B/C-like"/>
</dbReference>
<evidence type="ECO:0000256" key="1">
    <source>
        <dbReference type="ARBA" id="ARBA00004651"/>
    </source>
</evidence>
<keyword evidence="11" id="KW-1185">Reference proteome</keyword>
<dbReference type="Proteomes" id="UP001575181">
    <property type="component" value="Unassembled WGS sequence"/>
</dbReference>
<dbReference type="EMBL" id="JBGUAW010000006">
    <property type="protein sequence ID" value="MFA9461132.1"/>
    <property type="molecule type" value="Genomic_DNA"/>
</dbReference>
<dbReference type="PANTHER" id="PTHR33908:SF3">
    <property type="entry name" value="UNDECAPRENYL PHOSPHATE-ALPHA-4-AMINO-4-DEOXY-L-ARABINOSE ARABINOSYL TRANSFERASE"/>
    <property type="match status" value="1"/>
</dbReference>
<evidence type="ECO:0000256" key="3">
    <source>
        <dbReference type="ARBA" id="ARBA00022676"/>
    </source>
</evidence>
<evidence type="ECO:0000256" key="2">
    <source>
        <dbReference type="ARBA" id="ARBA00022475"/>
    </source>
</evidence>
<feature type="transmembrane region" description="Helical" evidence="8">
    <location>
        <begin position="336"/>
        <end position="359"/>
    </location>
</feature>
<feature type="transmembrane region" description="Helical" evidence="8">
    <location>
        <begin position="287"/>
        <end position="306"/>
    </location>
</feature>
<feature type="transmembrane region" description="Helical" evidence="8">
    <location>
        <begin position="62"/>
        <end position="80"/>
    </location>
</feature>
<feature type="transmembrane region" description="Helical" evidence="8">
    <location>
        <begin position="111"/>
        <end position="127"/>
    </location>
</feature>
<gene>
    <name evidence="10" type="ORF">ACERLL_09880</name>
</gene>
<accession>A0ABV4TV00</accession>
<evidence type="ECO:0000256" key="5">
    <source>
        <dbReference type="ARBA" id="ARBA00022692"/>
    </source>
</evidence>
<sequence>MTRAHWFWGIFGILISLFLNLSTIPLFDVDEGAFAEATREMLARGDFLTTYLDGALRFDKPILIYWLQALSVSVLGLTEGAVRLPSVLASLAWAGLTFFFGRRYFGTEAGFWAAFFLALALQVSLIAKAAIADALLNLWVATALFAIFRYHASGRRPYLLSAYAAMALGMLTKGPVAVLIPFATTFLYYLSLGRWRDWLRGVTDVPGLLLFLVIAGPWFALEYAAQGQAFIDGFFLKHNVDRFQGPMEGHTGSLLYYVPVVLLGVLPFTGLILRGLRPLRALWADSLSRFLLLWFTFVFVFFSISGTKLPHYVIYGYTPLFLLAGRAATRAWSPWMIGLWPLGFLGVLAALPLIAAHFADTVSAPLALAMIEGLQARLGWAWSSAMLLLGVALLVLLYWGSRRGILLGMGIGMAVVFHGALLPQAAAVKQGPIREAGELARRMDVPIHLEMRAPSFLFYARSTSVGRPMRPGDWVLIEAHQAHELPPHRVVRNRNGILLAEIREED</sequence>
<dbReference type="PANTHER" id="PTHR33908">
    <property type="entry name" value="MANNOSYLTRANSFERASE YKCB-RELATED"/>
    <property type="match status" value="1"/>
</dbReference>
<keyword evidence="5 8" id="KW-0812">Transmembrane</keyword>
<evidence type="ECO:0000256" key="7">
    <source>
        <dbReference type="ARBA" id="ARBA00023136"/>
    </source>
</evidence>
<dbReference type="EC" id="2.4.-.-" evidence="10"/>
<dbReference type="GO" id="GO:0016757">
    <property type="term" value="F:glycosyltransferase activity"/>
    <property type="evidence" value="ECO:0007669"/>
    <property type="project" value="UniProtKB-KW"/>
</dbReference>
<comment type="caution">
    <text evidence="10">The sequence shown here is derived from an EMBL/GenBank/DDBJ whole genome shotgun (WGS) entry which is preliminary data.</text>
</comment>
<keyword evidence="6 8" id="KW-1133">Transmembrane helix</keyword>
<dbReference type="RefSeq" id="WP_373655918.1">
    <property type="nucleotide sequence ID" value="NZ_JBGUAW010000006.1"/>
</dbReference>
<name>A0ABV4TV00_9GAMM</name>
<keyword evidence="2" id="KW-1003">Cell membrane</keyword>
<feature type="transmembrane region" description="Helical" evidence="8">
    <location>
        <begin position="254"/>
        <end position="275"/>
    </location>
</feature>
<feature type="transmembrane region" description="Helical" evidence="8">
    <location>
        <begin position="202"/>
        <end position="220"/>
    </location>
</feature>
<reference evidence="10 11" key="1">
    <citation type="submission" date="2024-08" db="EMBL/GenBank/DDBJ databases">
        <title>Whole-genome sequencing of halo(alkali)philic microorganisms from hypersaline lakes.</title>
        <authorList>
            <person name="Sorokin D.Y."/>
            <person name="Merkel A.Y."/>
            <person name="Messina E."/>
            <person name="Yakimov M."/>
        </authorList>
    </citation>
    <scope>NUCLEOTIDE SEQUENCE [LARGE SCALE GENOMIC DNA]</scope>
    <source>
        <strain evidence="10 11">Cl-TMA</strain>
    </source>
</reference>
<evidence type="ECO:0000313" key="10">
    <source>
        <dbReference type="EMBL" id="MFA9461132.1"/>
    </source>
</evidence>
<feature type="transmembrane region" description="Helical" evidence="8">
    <location>
        <begin position="134"/>
        <end position="152"/>
    </location>
</feature>
<feature type="transmembrane region" description="Helical" evidence="8">
    <location>
        <begin position="379"/>
        <end position="399"/>
    </location>
</feature>
<proteinExistence type="predicted"/>
<keyword evidence="3 10" id="KW-0328">Glycosyltransferase</keyword>
<evidence type="ECO:0000256" key="8">
    <source>
        <dbReference type="SAM" id="Phobius"/>
    </source>
</evidence>
<dbReference type="Pfam" id="PF13231">
    <property type="entry name" value="PMT_2"/>
    <property type="match status" value="1"/>
</dbReference>
<comment type="subcellular location">
    <subcellularLocation>
        <location evidence="1">Cell membrane</location>
        <topology evidence="1">Multi-pass membrane protein</topology>
    </subcellularLocation>
</comment>
<organism evidence="10 11">
    <name type="scientific">Thiohalorhabdus methylotrophus</name>
    <dbReference type="NCBI Taxonomy" id="3242694"/>
    <lineage>
        <taxon>Bacteria</taxon>
        <taxon>Pseudomonadati</taxon>
        <taxon>Pseudomonadota</taxon>
        <taxon>Gammaproteobacteria</taxon>
        <taxon>Thiohalorhabdales</taxon>
        <taxon>Thiohalorhabdaceae</taxon>
        <taxon>Thiohalorhabdus</taxon>
    </lineage>
</organism>
<dbReference type="InterPro" id="IPR050297">
    <property type="entry name" value="LipidA_mod_glycosyltrf_83"/>
</dbReference>
<evidence type="ECO:0000259" key="9">
    <source>
        <dbReference type="Pfam" id="PF13231"/>
    </source>
</evidence>
<evidence type="ECO:0000256" key="6">
    <source>
        <dbReference type="ARBA" id="ARBA00022989"/>
    </source>
</evidence>
<feature type="transmembrane region" description="Helical" evidence="8">
    <location>
        <begin position="7"/>
        <end position="27"/>
    </location>
</feature>
<feature type="transmembrane region" description="Helical" evidence="8">
    <location>
        <begin position="406"/>
        <end position="426"/>
    </location>
</feature>
<evidence type="ECO:0000256" key="4">
    <source>
        <dbReference type="ARBA" id="ARBA00022679"/>
    </source>
</evidence>
<protein>
    <submittedName>
        <fullName evidence="10">Glycosyltransferase family 39 protein</fullName>
        <ecNumber evidence="10">2.4.-.-</ecNumber>
    </submittedName>
</protein>
<keyword evidence="7 8" id="KW-0472">Membrane</keyword>
<feature type="domain" description="Glycosyltransferase RgtA/B/C/D-like" evidence="9">
    <location>
        <begin position="59"/>
        <end position="218"/>
    </location>
</feature>
<keyword evidence="4 10" id="KW-0808">Transferase</keyword>
<evidence type="ECO:0000313" key="11">
    <source>
        <dbReference type="Proteomes" id="UP001575181"/>
    </source>
</evidence>
<feature type="transmembrane region" description="Helical" evidence="8">
    <location>
        <begin position="164"/>
        <end position="190"/>
    </location>
</feature>